<dbReference type="EMBL" id="FNDK01000002">
    <property type="protein sequence ID" value="SDH15523.1"/>
    <property type="molecule type" value="Genomic_DNA"/>
</dbReference>
<dbReference type="STRING" id="568899.SAMN05192534_1029"/>
<evidence type="ECO:0000313" key="2">
    <source>
        <dbReference type="Proteomes" id="UP000199163"/>
    </source>
</evidence>
<dbReference type="RefSeq" id="WP_091271179.1">
    <property type="nucleotide sequence ID" value="NZ_FNDK01000002.1"/>
</dbReference>
<proteinExistence type="predicted"/>
<dbReference type="AlphaFoldDB" id="A0A1G8A3T7"/>
<accession>A0A1G8A3T7</accession>
<dbReference type="Proteomes" id="UP000199163">
    <property type="component" value="Unassembled WGS sequence"/>
</dbReference>
<organism evidence="1 2">
    <name type="scientific">Alteribacillus persepolensis</name>
    <dbReference type="NCBI Taxonomy" id="568899"/>
    <lineage>
        <taxon>Bacteria</taxon>
        <taxon>Bacillati</taxon>
        <taxon>Bacillota</taxon>
        <taxon>Bacilli</taxon>
        <taxon>Bacillales</taxon>
        <taxon>Bacillaceae</taxon>
        <taxon>Alteribacillus</taxon>
    </lineage>
</organism>
<gene>
    <name evidence="1" type="ORF">SAMN05192534_1029</name>
</gene>
<name>A0A1G8A3T7_9BACI</name>
<keyword evidence="2" id="KW-1185">Reference proteome</keyword>
<protein>
    <submittedName>
        <fullName evidence="1">Uncharacterized protein</fullName>
    </submittedName>
</protein>
<sequence>MDQYIILTNKEEYQTDLNNEGLEVIETYDYYFFDHLKAKYTIAKVHDNSIKIKLTEEKNDKVYVNRVPVKFFETFEKLEEAHDELRELSGPNSDSSQLKLAAN</sequence>
<dbReference type="OrthoDB" id="2866001at2"/>
<evidence type="ECO:0000313" key="1">
    <source>
        <dbReference type="EMBL" id="SDH15523.1"/>
    </source>
</evidence>
<reference evidence="1 2" key="1">
    <citation type="submission" date="2016-10" db="EMBL/GenBank/DDBJ databases">
        <authorList>
            <person name="de Groot N.N."/>
        </authorList>
    </citation>
    <scope>NUCLEOTIDE SEQUENCE [LARGE SCALE GENOMIC DNA]</scope>
    <source>
        <strain evidence="1 2">DSM 21632</strain>
    </source>
</reference>